<accession>A0A3B0V079</accession>
<sequence>STKGAGSRKAGLAMAFKLLMMSEKRWRKVNSPHLVAVVQAGVRFPDGQTCILPDMPKSSDSFIIKPVEVAV</sequence>
<gene>
    <name evidence="1" type="ORF">MNBD_CHLOROFLEXI01-1406</name>
</gene>
<organism evidence="1">
    <name type="scientific">hydrothermal vent metagenome</name>
    <dbReference type="NCBI Taxonomy" id="652676"/>
    <lineage>
        <taxon>unclassified sequences</taxon>
        <taxon>metagenomes</taxon>
        <taxon>ecological metagenomes</taxon>
    </lineage>
</organism>
<reference evidence="1" key="1">
    <citation type="submission" date="2018-06" db="EMBL/GenBank/DDBJ databases">
        <authorList>
            <person name="Zhirakovskaya E."/>
        </authorList>
    </citation>
    <scope>NUCLEOTIDE SEQUENCE</scope>
</reference>
<evidence type="ECO:0000313" key="1">
    <source>
        <dbReference type="EMBL" id="VAW33793.1"/>
    </source>
</evidence>
<dbReference type="EMBL" id="UOEU01000484">
    <property type="protein sequence ID" value="VAW33793.1"/>
    <property type="molecule type" value="Genomic_DNA"/>
</dbReference>
<dbReference type="AlphaFoldDB" id="A0A3B0V079"/>
<proteinExistence type="predicted"/>
<protein>
    <submittedName>
        <fullName evidence="1">Uncharacterized protein</fullName>
    </submittedName>
</protein>
<feature type="non-terminal residue" evidence="1">
    <location>
        <position position="1"/>
    </location>
</feature>
<name>A0A3B0V079_9ZZZZ</name>